<dbReference type="Gene3D" id="3.90.350.10">
    <property type="entry name" value="Transposase Inhibitor Protein From Tn5, Chain A, domain 1"/>
    <property type="match status" value="1"/>
</dbReference>
<feature type="domain" description="Transposase IS4-like" evidence="2">
    <location>
        <begin position="150"/>
        <end position="348"/>
    </location>
</feature>
<keyword evidence="1" id="KW-0812">Transmembrane</keyword>
<dbReference type="GO" id="GO:0003677">
    <property type="term" value="F:DNA binding"/>
    <property type="evidence" value="ECO:0007669"/>
    <property type="project" value="InterPro"/>
</dbReference>
<organism evidence="3 4">
    <name type="scientific">Candidatus Schekmanbacteria bacterium RBG_13_48_7</name>
    <dbReference type="NCBI Taxonomy" id="1817878"/>
    <lineage>
        <taxon>Bacteria</taxon>
        <taxon>Candidatus Schekmaniibacteriota</taxon>
    </lineage>
</organism>
<dbReference type="GO" id="GO:0006313">
    <property type="term" value="P:DNA transposition"/>
    <property type="evidence" value="ECO:0007669"/>
    <property type="project" value="InterPro"/>
</dbReference>
<accession>A0A1F7RNH7</accession>
<dbReference type="AlphaFoldDB" id="A0A1F7RNH7"/>
<proteinExistence type="predicted"/>
<dbReference type="Pfam" id="PF01609">
    <property type="entry name" value="DDE_Tnp_1"/>
    <property type="match status" value="1"/>
</dbReference>
<reference evidence="3 4" key="1">
    <citation type="journal article" date="2016" name="Nat. Commun.">
        <title>Thousands of microbial genomes shed light on interconnected biogeochemical processes in an aquifer system.</title>
        <authorList>
            <person name="Anantharaman K."/>
            <person name="Brown C.T."/>
            <person name="Hug L.A."/>
            <person name="Sharon I."/>
            <person name="Castelle C.J."/>
            <person name="Probst A.J."/>
            <person name="Thomas B.C."/>
            <person name="Singh A."/>
            <person name="Wilkins M.J."/>
            <person name="Karaoz U."/>
            <person name="Brodie E.L."/>
            <person name="Williams K.H."/>
            <person name="Hubbard S.S."/>
            <person name="Banfield J.F."/>
        </authorList>
    </citation>
    <scope>NUCLEOTIDE SEQUENCE [LARGE SCALE GENOMIC DNA]</scope>
</reference>
<comment type="caution">
    <text evidence="3">The sequence shown here is derived from an EMBL/GenBank/DDBJ whole genome shotgun (WGS) entry which is preliminary data.</text>
</comment>
<dbReference type="Proteomes" id="UP000179266">
    <property type="component" value="Unassembled WGS sequence"/>
</dbReference>
<dbReference type="InterPro" id="IPR002559">
    <property type="entry name" value="Transposase_11"/>
</dbReference>
<evidence type="ECO:0000259" key="2">
    <source>
        <dbReference type="Pfam" id="PF01609"/>
    </source>
</evidence>
<protein>
    <recommendedName>
        <fullName evidence="2">Transposase IS4-like domain-containing protein</fullName>
    </recommendedName>
</protein>
<dbReference type="SUPFAM" id="SSF53098">
    <property type="entry name" value="Ribonuclease H-like"/>
    <property type="match status" value="1"/>
</dbReference>
<evidence type="ECO:0000256" key="1">
    <source>
        <dbReference type="SAM" id="Phobius"/>
    </source>
</evidence>
<gene>
    <name evidence="3" type="ORF">A2161_15505</name>
</gene>
<feature type="transmembrane region" description="Helical" evidence="1">
    <location>
        <begin position="376"/>
        <end position="396"/>
    </location>
</feature>
<evidence type="ECO:0000313" key="3">
    <source>
        <dbReference type="EMBL" id="OGL43109.1"/>
    </source>
</evidence>
<feature type="transmembrane region" description="Helical" evidence="1">
    <location>
        <begin position="338"/>
        <end position="356"/>
    </location>
</feature>
<dbReference type="InterPro" id="IPR012337">
    <property type="entry name" value="RNaseH-like_sf"/>
</dbReference>
<name>A0A1F7RNH7_9BACT</name>
<dbReference type="GO" id="GO:0004803">
    <property type="term" value="F:transposase activity"/>
    <property type="evidence" value="ECO:0007669"/>
    <property type="project" value="InterPro"/>
</dbReference>
<dbReference type="EMBL" id="MGDD01000291">
    <property type="protein sequence ID" value="OGL43109.1"/>
    <property type="molecule type" value="Genomic_DNA"/>
</dbReference>
<keyword evidence="1" id="KW-0472">Membrane</keyword>
<evidence type="ECO:0000313" key="4">
    <source>
        <dbReference type="Proteomes" id="UP000179266"/>
    </source>
</evidence>
<keyword evidence="1" id="KW-1133">Transmembrane helix</keyword>
<sequence length="424" mass="49011">MVDDTRIRGKIKAQISKFSGIISQAFSKPKRKLIKEVHYGIQASKDVKLSNISRTLNEDIDLIKTENRLSSSLDCVDFTDGINDQICRLASNKVLDEMVIAIDDGDIRKKYAQHMENLAGIHDGNEHEVGNGYWLCKAVAADLEHKTVIPLYCEAYSQKAKDFKSVHNQRFKLIEKVSEHIGDKGIWAMDRGGDNNKLFYKFLDNKKRFVIRLQKKRNLVHKGTVKNCYELAKFLPCPFEAKIIKYEDGKENSIIISYNAVPVKLPKRKEKLFLIVVKGFGKEPMMLLTSCRVHLQVKESIWRITEIYLTRWKCEESFRYIKQSYNLEDLRVRSYIRIRNIVVLVLAVSYFAAVYLGQNLKLKILVERIYVISKRFFGIPSFFNYAIADGLYNLLFPDKTGITHTRGNESGDDFQLCFDFGFDP</sequence>